<dbReference type="EMBL" id="JAKNHQ010000001">
    <property type="protein sequence ID" value="MCG4609448.1"/>
    <property type="molecule type" value="Genomic_DNA"/>
</dbReference>
<protein>
    <submittedName>
        <fullName evidence="3">Helix-turn-helix domain-containing protein</fullName>
    </submittedName>
</protein>
<dbReference type="PANTHER" id="PTHR46558:SF11">
    <property type="entry name" value="HTH-TYPE TRANSCRIPTIONAL REGULATOR XRE"/>
    <property type="match status" value="1"/>
</dbReference>
<dbReference type="Gene3D" id="1.10.260.40">
    <property type="entry name" value="lambda repressor-like DNA-binding domains"/>
    <property type="match status" value="1"/>
</dbReference>
<evidence type="ECO:0000256" key="1">
    <source>
        <dbReference type="ARBA" id="ARBA00023125"/>
    </source>
</evidence>
<comment type="caution">
    <text evidence="3">The sequence shown here is derived from an EMBL/GenBank/DDBJ whole genome shotgun (WGS) entry which is preliminary data.</text>
</comment>
<dbReference type="CDD" id="cd00093">
    <property type="entry name" value="HTH_XRE"/>
    <property type="match status" value="1"/>
</dbReference>
<proteinExistence type="predicted"/>
<dbReference type="PANTHER" id="PTHR46558">
    <property type="entry name" value="TRACRIPTIONAL REGULATORY PROTEIN-RELATED-RELATED"/>
    <property type="match status" value="1"/>
</dbReference>
<gene>
    <name evidence="3" type="ORF">L0P57_00610</name>
</gene>
<evidence type="ECO:0000259" key="2">
    <source>
        <dbReference type="PROSITE" id="PS50943"/>
    </source>
</evidence>
<dbReference type="InterPro" id="IPR010982">
    <property type="entry name" value="Lambda_DNA-bd_dom_sf"/>
</dbReference>
<dbReference type="InterPro" id="IPR001387">
    <property type="entry name" value="Cro/C1-type_HTH"/>
</dbReference>
<organism evidence="3 4">
    <name type="scientific">Anaeromassilibacillus senegalensis</name>
    <dbReference type="NCBI Taxonomy" id="1673717"/>
    <lineage>
        <taxon>Bacteria</taxon>
        <taxon>Bacillati</taxon>
        <taxon>Bacillota</taxon>
        <taxon>Clostridia</taxon>
        <taxon>Eubacteriales</taxon>
        <taxon>Acutalibacteraceae</taxon>
        <taxon>Anaeromassilibacillus</taxon>
    </lineage>
</organism>
<dbReference type="SUPFAM" id="SSF47413">
    <property type="entry name" value="lambda repressor-like DNA-binding domains"/>
    <property type="match status" value="1"/>
</dbReference>
<keyword evidence="4" id="KW-1185">Reference proteome</keyword>
<dbReference type="Pfam" id="PF01381">
    <property type="entry name" value="HTH_3"/>
    <property type="match status" value="1"/>
</dbReference>
<dbReference type="Proteomes" id="UP001298681">
    <property type="component" value="Unassembled WGS sequence"/>
</dbReference>
<feature type="domain" description="HTH cro/C1-type" evidence="2">
    <location>
        <begin position="10"/>
        <end position="64"/>
    </location>
</feature>
<evidence type="ECO:0000313" key="4">
    <source>
        <dbReference type="Proteomes" id="UP001298681"/>
    </source>
</evidence>
<evidence type="ECO:0000313" key="3">
    <source>
        <dbReference type="EMBL" id="MCG4609448.1"/>
    </source>
</evidence>
<keyword evidence="1" id="KW-0238">DNA-binding</keyword>
<accession>A0ABS9MF69</accession>
<sequence>MDMEVVGKRIQALRKEHKMTQQQLAEAIDISEKYLSNIETGKDICSIHVILNIANLLDASVDDLLGSNLKYNRFHTPANGAYHTRLINETYALSEKECAHLLRYIELMKEHDKK</sequence>
<reference evidence="3 4" key="1">
    <citation type="submission" date="2022-01" db="EMBL/GenBank/DDBJ databases">
        <title>Collection of gut derived symbiotic bacterial strains cultured from healthy donors.</title>
        <authorList>
            <person name="Lin H."/>
            <person name="Kohout C."/>
            <person name="Waligurski E."/>
            <person name="Pamer E.G."/>
        </authorList>
    </citation>
    <scope>NUCLEOTIDE SEQUENCE [LARGE SCALE GENOMIC DNA]</scope>
    <source>
        <strain evidence="3 4">DFI.7.58</strain>
    </source>
</reference>
<name>A0ABS9MF69_9FIRM</name>
<dbReference type="PROSITE" id="PS50943">
    <property type="entry name" value="HTH_CROC1"/>
    <property type="match status" value="1"/>
</dbReference>
<dbReference type="SMART" id="SM00530">
    <property type="entry name" value="HTH_XRE"/>
    <property type="match status" value="1"/>
</dbReference>
<dbReference type="RefSeq" id="WP_087234992.1">
    <property type="nucleotide sequence ID" value="NZ_JAKNHQ010000001.1"/>
</dbReference>